<reference evidence="2 3" key="1">
    <citation type="journal article" date="2011" name="J. Bacteriol.">
        <title>Complete Genome Sequence of Alicyclobacillus acidocaldarius Strain Tc-4-1.</title>
        <authorList>
            <person name="Chen Y."/>
            <person name="He Y."/>
            <person name="Zhang B."/>
            <person name="Yang J."/>
            <person name="Li W."/>
            <person name="Dong Z."/>
            <person name="Hu S."/>
        </authorList>
    </citation>
    <scope>NUCLEOTIDE SEQUENCE [LARGE SCALE GENOMIC DNA]</scope>
    <source>
        <strain evidence="2 3">Tc-4-1</strain>
    </source>
</reference>
<dbReference type="KEGG" id="aad:TC41_0742"/>
<name>F8IEI6_ALIAT</name>
<dbReference type="NCBIfam" id="TIGR03425">
    <property type="entry name" value="urea_degr_2"/>
    <property type="match status" value="1"/>
</dbReference>
<dbReference type="STRING" id="1048834.TC41_0742"/>
<dbReference type="InterPro" id="IPR018959">
    <property type="entry name" value="DUF1989"/>
</dbReference>
<dbReference type="HOGENOM" id="CLU_079904_0_0_9"/>
<dbReference type="eggNOG" id="COG3665">
    <property type="taxonomic scope" value="Bacteria"/>
</dbReference>
<organism evidence="2 3">
    <name type="scientific">Alicyclobacillus acidocaldarius (strain Tc-4-1)</name>
    <name type="common">Bacillus acidocaldarius</name>
    <dbReference type="NCBI Taxonomy" id="1048834"/>
    <lineage>
        <taxon>Bacteria</taxon>
        <taxon>Bacillati</taxon>
        <taxon>Bacillota</taxon>
        <taxon>Bacilli</taxon>
        <taxon>Bacillales</taxon>
        <taxon>Alicyclobacillaceae</taxon>
        <taxon>Alicyclobacillus</taxon>
    </lineage>
</organism>
<accession>F8IEI6</accession>
<dbReference type="PANTHER" id="PTHR31527:SF0">
    <property type="entry name" value="RE64534P"/>
    <property type="match status" value="1"/>
</dbReference>
<reference evidence="3" key="2">
    <citation type="submission" date="2011-06" db="EMBL/GenBank/DDBJ databases">
        <title>The complete genome sequence of Alicyclobacillus acidocaldarius sp. Tc-4-1.</title>
        <authorList>
            <person name="Chen Y."/>
            <person name="He Y."/>
            <person name="Dong Z."/>
            <person name="Hu S."/>
        </authorList>
    </citation>
    <scope>NUCLEOTIDE SEQUENCE [LARGE SCALE GENOMIC DNA]</scope>
    <source>
        <strain evidence="3">Tc-4-1</strain>
    </source>
</reference>
<gene>
    <name evidence="2" type="ordered locus">TC41_0742</name>
</gene>
<evidence type="ECO:0000313" key="3">
    <source>
        <dbReference type="Proteomes" id="UP000000292"/>
    </source>
</evidence>
<protein>
    <submittedName>
        <fullName evidence="2">Urea carboxylase-associated protein 2</fullName>
    </submittedName>
</protein>
<feature type="domain" description="DUF1989" evidence="1">
    <location>
        <begin position="26"/>
        <end position="196"/>
    </location>
</feature>
<dbReference type="PATRIC" id="fig|1048834.4.peg.699"/>
<evidence type="ECO:0000313" key="2">
    <source>
        <dbReference type="EMBL" id="AEJ42700.1"/>
    </source>
</evidence>
<dbReference type="AlphaFoldDB" id="F8IEI6"/>
<proteinExistence type="predicted"/>
<dbReference type="InterPro" id="IPR017792">
    <property type="entry name" value="UAAP1"/>
</dbReference>
<dbReference type="EMBL" id="CP002902">
    <property type="protein sequence ID" value="AEJ42700.1"/>
    <property type="molecule type" value="Genomic_DNA"/>
</dbReference>
<evidence type="ECO:0000259" key="1">
    <source>
        <dbReference type="Pfam" id="PF09347"/>
    </source>
</evidence>
<dbReference type="PANTHER" id="PTHR31527">
    <property type="entry name" value="RE64534P"/>
    <property type="match status" value="1"/>
</dbReference>
<dbReference type="Pfam" id="PF09347">
    <property type="entry name" value="DUF1989"/>
    <property type="match status" value="1"/>
</dbReference>
<dbReference type="Proteomes" id="UP000000292">
    <property type="component" value="Chromosome"/>
</dbReference>
<sequence length="254" mass="28465">MPIHEGGHLHMSMALSSFTPLYTLSIPAGGRFSMRIGRGKRLVVRAEGPGANAALWLYRADHPAERLNVPDTLKAQHTAKISLFDVLMSDEGRAMATVVHDTVGWHDPLSGVQTRADVDKRYGETNFQRHRNAMLRSGYENAVKELVRNGLDAGDLVPPVNLFSKVWCDESGRMHFVSEFAPKGSEIGLRMEMDVIAIVSNTPHPLDPRRPYPSVPLTLSVYQDEPTDPRDPRLKTDEARRAMENTVWQYALLR</sequence>